<protein>
    <recommendedName>
        <fullName evidence="7">Single cache domain-containing protein</fullName>
    </recommendedName>
</protein>
<keyword evidence="3 6" id="KW-0812">Transmembrane</keyword>
<evidence type="ECO:0000256" key="2">
    <source>
        <dbReference type="ARBA" id="ARBA00022475"/>
    </source>
</evidence>
<dbReference type="EMBL" id="BARS01044497">
    <property type="protein sequence ID" value="GAG36809.1"/>
    <property type="molecule type" value="Genomic_DNA"/>
</dbReference>
<keyword evidence="2" id="KW-1003">Cell membrane</keyword>
<evidence type="ECO:0000256" key="3">
    <source>
        <dbReference type="ARBA" id="ARBA00022692"/>
    </source>
</evidence>
<dbReference type="GO" id="GO:0005886">
    <property type="term" value="C:plasma membrane"/>
    <property type="evidence" value="ECO:0007669"/>
    <property type="project" value="UniProtKB-SubCell"/>
</dbReference>
<accession>X0X0T8</accession>
<feature type="non-terminal residue" evidence="8">
    <location>
        <position position="1"/>
    </location>
</feature>
<sequence>SRNPAVHGDSQADDELVSRVLSRKEAVAGTVIVRKEELTKEGEDLAQQAYMKVIPTPKARQSSEAEESSAMMIKAAAPVLGGDGSLVGVLYGGKLLNRNYEIVDNVKAIVYQGVKYKGKEIGTATIFQGDLRISTNVKSEDERRAIGTRVSEEVYEQVLVNGLPWMHRAFVIDRWYIAAYEPIKDIKERIVGILCVGVLEQKFVDVRRRTILIFLGITLVGMIIALTVSSFLASGILNPLERLVLASRQ</sequence>
<comment type="subcellular location">
    <subcellularLocation>
        <location evidence="1">Cell membrane</location>
        <topology evidence="1">Multi-pass membrane protein</topology>
    </subcellularLocation>
</comment>
<keyword evidence="4 6" id="KW-1133">Transmembrane helix</keyword>
<gene>
    <name evidence="8" type="ORF">S01H1_67214</name>
</gene>
<proteinExistence type="predicted"/>
<evidence type="ECO:0000259" key="7">
    <source>
        <dbReference type="Pfam" id="PF17202"/>
    </source>
</evidence>
<evidence type="ECO:0000256" key="5">
    <source>
        <dbReference type="ARBA" id="ARBA00023136"/>
    </source>
</evidence>
<organism evidence="8">
    <name type="scientific">marine sediment metagenome</name>
    <dbReference type="NCBI Taxonomy" id="412755"/>
    <lineage>
        <taxon>unclassified sequences</taxon>
        <taxon>metagenomes</taxon>
        <taxon>ecological metagenomes</taxon>
    </lineage>
</organism>
<evidence type="ECO:0000313" key="8">
    <source>
        <dbReference type="EMBL" id="GAG36809.1"/>
    </source>
</evidence>
<feature type="domain" description="Single cache" evidence="7">
    <location>
        <begin position="95"/>
        <end position="207"/>
    </location>
</feature>
<keyword evidence="5 6" id="KW-0472">Membrane</keyword>
<evidence type="ECO:0000256" key="6">
    <source>
        <dbReference type="SAM" id="Phobius"/>
    </source>
</evidence>
<dbReference type="Pfam" id="PF17202">
    <property type="entry name" value="sCache_3_3"/>
    <property type="match status" value="1"/>
</dbReference>
<evidence type="ECO:0000256" key="4">
    <source>
        <dbReference type="ARBA" id="ARBA00022989"/>
    </source>
</evidence>
<evidence type="ECO:0000256" key="1">
    <source>
        <dbReference type="ARBA" id="ARBA00004651"/>
    </source>
</evidence>
<dbReference type="InterPro" id="IPR033463">
    <property type="entry name" value="sCache_3"/>
</dbReference>
<name>X0X0T8_9ZZZZ</name>
<reference evidence="8" key="1">
    <citation type="journal article" date="2014" name="Front. Microbiol.">
        <title>High frequency of phylogenetically diverse reductive dehalogenase-homologous genes in deep subseafloor sedimentary metagenomes.</title>
        <authorList>
            <person name="Kawai M."/>
            <person name="Futagami T."/>
            <person name="Toyoda A."/>
            <person name="Takaki Y."/>
            <person name="Nishi S."/>
            <person name="Hori S."/>
            <person name="Arai W."/>
            <person name="Tsubouchi T."/>
            <person name="Morono Y."/>
            <person name="Uchiyama I."/>
            <person name="Ito T."/>
            <person name="Fujiyama A."/>
            <person name="Inagaki F."/>
            <person name="Takami H."/>
        </authorList>
    </citation>
    <scope>NUCLEOTIDE SEQUENCE</scope>
    <source>
        <strain evidence="8">Expedition CK06-06</strain>
    </source>
</reference>
<dbReference type="InterPro" id="IPR029151">
    <property type="entry name" value="Sensor-like_sf"/>
</dbReference>
<dbReference type="AlphaFoldDB" id="X0X0T8"/>
<dbReference type="SUPFAM" id="SSF103190">
    <property type="entry name" value="Sensory domain-like"/>
    <property type="match status" value="1"/>
</dbReference>
<feature type="transmembrane region" description="Helical" evidence="6">
    <location>
        <begin position="211"/>
        <end position="237"/>
    </location>
</feature>
<feature type="non-terminal residue" evidence="8">
    <location>
        <position position="249"/>
    </location>
</feature>
<comment type="caution">
    <text evidence="8">The sequence shown here is derived from an EMBL/GenBank/DDBJ whole genome shotgun (WGS) entry which is preliminary data.</text>
</comment>